<protein>
    <submittedName>
        <fullName evidence="2">Hydrogenase-2 operon protein HybG</fullName>
    </submittedName>
</protein>
<dbReference type="Gene3D" id="2.30.30.140">
    <property type="match status" value="1"/>
</dbReference>
<proteinExistence type="inferred from homology"/>
<organism evidence="2">
    <name type="scientific">mine drainage metagenome</name>
    <dbReference type="NCBI Taxonomy" id="410659"/>
    <lineage>
        <taxon>unclassified sequences</taxon>
        <taxon>metagenomes</taxon>
        <taxon>ecological metagenomes</taxon>
    </lineage>
</organism>
<dbReference type="AlphaFoldDB" id="A0A1J5R746"/>
<accession>A0A1J5R746</accession>
<sequence>MCLGEIAQIVTVGPGREAVARGTSRVLELSLITLDEPVRPGDWVVVHSGFALSRLEPDEAREALALREAAPGPTPDPPMKGSA</sequence>
<name>A0A1J5R746_9ZZZZ</name>
<dbReference type="PRINTS" id="PR00445">
    <property type="entry name" value="HUPFHYPC"/>
</dbReference>
<comment type="similarity">
    <text evidence="1">Belongs to the HupF/HypC family.</text>
</comment>
<reference evidence="2" key="1">
    <citation type="submission" date="2016-10" db="EMBL/GenBank/DDBJ databases">
        <title>Sequence of Gallionella enrichment culture.</title>
        <authorList>
            <person name="Poehlein A."/>
            <person name="Muehling M."/>
            <person name="Daniel R."/>
        </authorList>
    </citation>
    <scope>NUCLEOTIDE SEQUENCE</scope>
</reference>
<evidence type="ECO:0000256" key="1">
    <source>
        <dbReference type="ARBA" id="ARBA00006018"/>
    </source>
</evidence>
<evidence type="ECO:0000313" key="2">
    <source>
        <dbReference type="EMBL" id="OIQ83981.1"/>
    </source>
</evidence>
<dbReference type="SUPFAM" id="SSF159127">
    <property type="entry name" value="HupF/HypC-like"/>
    <property type="match status" value="1"/>
</dbReference>
<dbReference type="EMBL" id="MLJW01000655">
    <property type="protein sequence ID" value="OIQ83981.1"/>
    <property type="molecule type" value="Genomic_DNA"/>
</dbReference>
<gene>
    <name evidence="2" type="primary">hybG_3</name>
    <name evidence="2" type="ORF">GALL_342100</name>
</gene>
<dbReference type="Pfam" id="PF01455">
    <property type="entry name" value="HupF_HypC"/>
    <property type="match status" value="1"/>
</dbReference>
<comment type="caution">
    <text evidence="2">The sequence shown here is derived from an EMBL/GenBank/DDBJ whole genome shotgun (WGS) entry which is preliminary data.</text>
</comment>
<dbReference type="InterPro" id="IPR001109">
    <property type="entry name" value="Hydrogenase_HupF/HypC"/>
</dbReference>